<gene>
    <name evidence="2" type="ORF">CFIMG_004425RAa</name>
</gene>
<protein>
    <submittedName>
        <fullName evidence="2">Uncharacterized protein</fullName>
    </submittedName>
</protein>
<accession>A0A2C5WYW0</accession>
<reference evidence="2 3" key="1">
    <citation type="journal article" date="2013" name="Fungal Biol.">
        <title>Analysis of microsatellite markers in the genome of the plant pathogen Ceratocystis fimbriata.</title>
        <authorList>
            <person name="Simpson M.C."/>
            <person name="Wilken P.M."/>
            <person name="Coetzee M.P."/>
            <person name="Wingfield M.J."/>
            <person name="Wingfield B.D."/>
        </authorList>
    </citation>
    <scope>NUCLEOTIDE SEQUENCE [LARGE SCALE GENOMIC DNA]</scope>
    <source>
        <strain evidence="2 3">CBS 114723</strain>
    </source>
</reference>
<feature type="region of interest" description="Disordered" evidence="1">
    <location>
        <begin position="53"/>
        <end position="83"/>
    </location>
</feature>
<dbReference type="Proteomes" id="UP000222788">
    <property type="component" value="Unassembled WGS sequence"/>
</dbReference>
<dbReference type="EMBL" id="APWK03000107">
    <property type="protein sequence ID" value="PHH50983.1"/>
    <property type="molecule type" value="Genomic_DNA"/>
</dbReference>
<feature type="compositionally biased region" description="Low complexity" evidence="1">
    <location>
        <begin position="57"/>
        <end position="71"/>
    </location>
</feature>
<evidence type="ECO:0000313" key="2">
    <source>
        <dbReference type="EMBL" id="PHH50983.1"/>
    </source>
</evidence>
<feature type="compositionally biased region" description="Polar residues" evidence="1">
    <location>
        <begin position="72"/>
        <end position="83"/>
    </location>
</feature>
<keyword evidence="3" id="KW-1185">Reference proteome</keyword>
<organism evidence="2 3">
    <name type="scientific">Ceratocystis fimbriata CBS 114723</name>
    <dbReference type="NCBI Taxonomy" id="1035309"/>
    <lineage>
        <taxon>Eukaryota</taxon>
        <taxon>Fungi</taxon>
        <taxon>Dikarya</taxon>
        <taxon>Ascomycota</taxon>
        <taxon>Pezizomycotina</taxon>
        <taxon>Sordariomycetes</taxon>
        <taxon>Hypocreomycetidae</taxon>
        <taxon>Microascales</taxon>
        <taxon>Ceratocystidaceae</taxon>
        <taxon>Ceratocystis</taxon>
    </lineage>
</organism>
<evidence type="ECO:0000256" key="1">
    <source>
        <dbReference type="SAM" id="MobiDB-lite"/>
    </source>
</evidence>
<dbReference type="AlphaFoldDB" id="A0A2C5WYW0"/>
<proteinExistence type="predicted"/>
<sequence length="83" mass="8898">MDVARLAKARETANLVTSNIISSRVKADPNADLSDLLKQSSSTYPRLVDDLARAASKDSTSSNKKTDVSSSEDSQIISTDEPI</sequence>
<name>A0A2C5WYW0_9PEZI</name>
<evidence type="ECO:0000313" key="3">
    <source>
        <dbReference type="Proteomes" id="UP000222788"/>
    </source>
</evidence>
<reference evidence="2 3" key="2">
    <citation type="journal article" date="2013" name="IMA Fungus">
        <title>IMA Genome-F 1: Ceratocystis fimbriata: Draft nuclear genome sequence for the plant pathogen, Ceratocystis fimbriata.</title>
        <authorList>
            <person name="Wilken P.M."/>
            <person name="Steenkamp E.T."/>
            <person name="Wingfield M.J."/>
            <person name="de Beer Z.W."/>
            <person name="Wingfield B.D."/>
        </authorList>
    </citation>
    <scope>NUCLEOTIDE SEQUENCE [LARGE SCALE GENOMIC DNA]</scope>
    <source>
        <strain evidence="2 3">CBS 114723</strain>
    </source>
</reference>
<comment type="caution">
    <text evidence="2">The sequence shown here is derived from an EMBL/GenBank/DDBJ whole genome shotgun (WGS) entry which is preliminary data.</text>
</comment>